<accession>A0ABZ3H8Z9</accession>
<protein>
    <submittedName>
        <fullName evidence="2">Cytochrome C</fullName>
    </submittedName>
</protein>
<feature type="chain" id="PRO_5047000311" evidence="1">
    <location>
        <begin position="25"/>
        <end position="111"/>
    </location>
</feature>
<reference evidence="2 3" key="1">
    <citation type="submission" date="2024-03" db="EMBL/GenBank/DDBJ databases">
        <title>Sulfurimonas sp. HSL3-1.</title>
        <authorList>
            <person name="Wang S."/>
        </authorList>
    </citation>
    <scope>NUCLEOTIDE SEQUENCE [LARGE SCALE GENOMIC DNA]</scope>
    <source>
        <strain evidence="2 3">HSL3-1</strain>
    </source>
</reference>
<proteinExistence type="predicted"/>
<organism evidence="2 3">
    <name type="scientific">Sulfurimonas diazotrophicus</name>
    <dbReference type="NCBI Taxonomy" id="3131939"/>
    <lineage>
        <taxon>Bacteria</taxon>
        <taxon>Pseudomonadati</taxon>
        <taxon>Campylobacterota</taxon>
        <taxon>Epsilonproteobacteria</taxon>
        <taxon>Campylobacterales</taxon>
        <taxon>Sulfurimonadaceae</taxon>
        <taxon>Sulfurimonas</taxon>
    </lineage>
</organism>
<keyword evidence="1" id="KW-0732">Signal</keyword>
<name>A0ABZ3H8Z9_9BACT</name>
<dbReference type="Proteomes" id="UP001447842">
    <property type="component" value="Chromosome"/>
</dbReference>
<dbReference type="EMBL" id="CP147920">
    <property type="protein sequence ID" value="XAU14578.1"/>
    <property type="molecule type" value="Genomic_DNA"/>
</dbReference>
<sequence length="111" mass="12247">MTTFGKLTTSALLGLGLLTSALHADAGKGQRLYQKKLKETCGMTGAVFAAKHTQMEWEEAKENGNLAEMMTEACPEGKNFFESDKFESKFKEHLYDFVHDFASDSGNIPSC</sequence>
<gene>
    <name evidence="2" type="ORF">WCY31_10025</name>
</gene>
<evidence type="ECO:0000313" key="2">
    <source>
        <dbReference type="EMBL" id="XAU14578.1"/>
    </source>
</evidence>
<feature type="signal peptide" evidence="1">
    <location>
        <begin position="1"/>
        <end position="24"/>
    </location>
</feature>
<evidence type="ECO:0000256" key="1">
    <source>
        <dbReference type="SAM" id="SignalP"/>
    </source>
</evidence>
<dbReference type="RefSeq" id="WP_345969685.1">
    <property type="nucleotide sequence ID" value="NZ_CP147920.1"/>
</dbReference>
<keyword evidence="3" id="KW-1185">Reference proteome</keyword>
<evidence type="ECO:0000313" key="3">
    <source>
        <dbReference type="Proteomes" id="UP001447842"/>
    </source>
</evidence>